<gene>
    <name evidence="3" type="ORF">GPM918_LOCUS28277</name>
    <name evidence="4" type="ORF">SRO942_LOCUS28765</name>
</gene>
<sequence>MMSSNKIRKLDETLINRIAAGEVVVRPCSAIKELIENSLDASSHQIHVYVKHGGLKRTEIRDDDCEILKDDLPLLCEHSAASKLSSVDDFYQLNTYGFRVEALASLSYASHLTVITKVKHSPCAYTCTYEDGKIKNQVKPCAETFNHQPDTNISSDDIVAYCLEFFSEKSEMLADYYSLSVSSDGRLETLPLLLENYVPNLD</sequence>
<evidence type="ECO:0000313" key="4">
    <source>
        <dbReference type="EMBL" id="CAF4110656.1"/>
    </source>
</evidence>
<dbReference type="OrthoDB" id="10263226at2759"/>
<dbReference type="SUPFAM" id="SSF55874">
    <property type="entry name" value="ATPase domain of HSP90 chaperone/DNA topoisomerase II/histidine kinase"/>
    <property type="match status" value="1"/>
</dbReference>
<dbReference type="InterPro" id="IPR032189">
    <property type="entry name" value="Mlh1_C"/>
</dbReference>
<dbReference type="PANTHER" id="PTHR10073:SF12">
    <property type="entry name" value="DNA MISMATCH REPAIR PROTEIN MLH1"/>
    <property type="match status" value="1"/>
</dbReference>
<organism evidence="3 5">
    <name type="scientific">Didymodactylos carnosus</name>
    <dbReference type="NCBI Taxonomy" id="1234261"/>
    <lineage>
        <taxon>Eukaryota</taxon>
        <taxon>Metazoa</taxon>
        <taxon>Spiralia</taxon>
        <taxon>Gnathifera</taxon>
        <taxon>Rotifera</taxon>
        <taxon>Eurotatoria</taxon>
        <taxon>Bdelloidea</taxon>
        <taxon>Philodinida</taxon>
        <taxon>Philodinidae</taxon>
        <taxon>Didymodactylos</taxon>
    </lineage>
</organism>
<dbReference type="Pfam" id="PF13589">
    <property type="entry name" value="HATPase_c_3"/>
    <property type="match status" value="1"/>
</dbReference>
<dbReference type="Gene3D" id="3.30.565.10">
    <property type="entry name" value="Histidine kinase-like ATPase, C-terminal domain"/>
    <property type="match status" value="1"/>
</dbReference>
<dbReference type="Proteomes" id="UP000681722">
    <property type="component" value="Unassembled WGS sequence"/>
</dbReference>
<proteinExistence type="inferred from homology"/>
<evidence type="ECO:0000259" key="2">
    <source>
        <dbReference type="Pfam" id="PF16413"/>
    </source>
</evidence>
<reference evidence="3" key="1">
    <citation type="submission" date="2021-02" db="EMBL/GenBank/DDBJ databases">
        <authorList>
            <person name="Nowell W R."/>
        </authorList>
    </citation>
    <scope>NUCLEOTIDE SEQUENCE</scope>
</reference>
<comment type="caution">
    <text evidence="3">The sequence shown here is derived from an EMBL/GenBank/DDBJ whole genome shotgun (WGS) entry which is preliminary data.</text>
</comment>
<dbReference type="EMBL" id="CAJOBC010035036">
    <property type="protein sequence ID" value="CAF4110656.1"/>
    <property type="molecule type" value="Genomic_DNA"/>
</dbReference>
<comment type="similarity">
    <text evidence="1">Belongs to the DNA mismatch repair MutL/HexB family.</text>
</comment>
<dbReference type="InterPro" id="IPR038973">
    <property type="entry name" value="MutL/Mlh/Pms-like"/>
</dbReference>
<dbReference type="InterPro" id="IPR036890">
    <property type="entry name" value="HATPase_C_sf"/>
</dbReference>
<dbReference type="PANTHER" id="PTHR10073">
    <property type="entry name" value="DNA MISMATCH REPAIR PROTEIN MLH, PMS, MUTL"/>
    <property type="match status" value="1"/>
</dbReference>
<name>A0A815DC92_9BILA</name>
<dbReference type="Proteomes" id="UP000663829">
    <property type="component" value="Unassembled WGS sequence"/>
</dbReference>
<dbReference type="GO" id="GO:0032389">
    <property type="term" value="C:MutLalpha complex"/>
    <property type="evidence" value="ECO:0007669"/>
    <property type="project" value="TreeGrafter"/>
</dbReference>
<evidence type="ECO:0000256" key="1">
    <source>
        <dbReference type="ARBA" id="ARBA00006082"/>
    </source>
</evidence>
<evidence type="ECO:0000313" key="3">
    <source>
        <dbReference type="EMBL" id="CAF1295991.1"/>
    </source>
</evidence>
<dbReference type="GO" id="GO:0006298">
    <property type="term" value="P:mismatch repair"/>
    <property type="evidence" value="ECO:0007669"/>
    <property type="project" value="InterPro"/>
</dbReference>
<feature type="domain" description="DNA mismatch repair protein Mlh1 C-terminal" evidence="2">
    <location>
        <begin position="150"/>
        <end position="202"/>
    </location>
</feature>
<dbReference type="AlphaFoldDB" id="A0A815DC92"/>
<dbReference type="EMBL" id="CAJNOQ010012265">
    <property type="protein sequence ID" value="CAF1295991.1"/>
    <property type="molecule type" value="Genomic_DNA"/>
</dbReference>
<keyword evidence="5" id="KW-1185">Reference proteome</keyword>
<dbReference type="GO" id="GO:0016887">
    <property type="term" value="F:ATP hydrolysis activity"/>
    <property type="evidence" value="ECO:0007669"/>
    <property type="project" value="InterPro"/>
</dbReference>
<dbReference type="Pfam" id="PF16413">
    <property type="entry name" value="Mlh1_C"/>
    <property type="match status" value="1"/>
</dbReference>
<accession>A0A815DC92</accession>
<dbReference type="GO" id="GO:0140664">
    <property type="term" value="F:ATP-dependent DNA damage sensor activity"/>
    <property type="evidence" value="ECO:0007669"/>
    <property type="project" value="InterPro"/>
</dbReference>
<evidence type="ECO:0000313" key="5">
    <source>
        <dbReference type="Proteomes" id="UP000663829"/>
    </source>
</evidence>
<protein>
    <recommendedName>
        <fullName evidence="2">DNA mismatch repair protein Mlh1 C-terminal domain-containing protein</fullName>
    </recommendedName>
</protein>